<dbReference type="PROSITE" id="PS00409">
    <property type="entry name" value="PROKAR_NTER_METHYL"/>
    <property type="match status" value="1"/>
</dbReference>
<keyword evidence="1" id="KW-0472">Membrane</keyword>
<dbReference type="KEGG" id="rul:UC8_07300"/>
<keyword evidence="1" id="KW-1133">Transmembrane helix</keyword>
<dbReference type="Proteomes" id="UP000325286">
    <property type="component" value="Chromosome"/>
</dbReference>
<evidence type="ECO:0008006" key="4">
    <source>
        <dbReference type="Google" id="ProtNLM"/>
    </source>
</evidence>
<evidence type="ECO:0000313" key="2">
    <source>
        <dbReference type="EMBL" id="QEG38772.1"/>
    </source>
</evidence>
<dbReference type="EMBL" id="CP042914">
    <property type="protein sequence ID" value="QEG38772.1"/>
    <property type="molecule type" value="Genomic_DNA"/>
</dbReference>
<dbReference type="RefSeq" id="WP_162276068.1">
    <property type="nucleotide sequence ID" value="NZ_CP042914.1"/>
</dbReference>
<reference evidence="2 3" key="1">
    <citation type="submission" date="2019-08" db="EMBL/GenBank/DDBJ databases">
        <title>Deep-cultivation of Planctomycetes and their phenomic and genomic characterization uncovers novel biology.</title>
        <authorList>
            <person name="Wiegand S."/>
            <person name="Jogler M."/>
            <person name="Boedeker C."/>
            <person name="Pinto D."/>
            <person name="Vollmers J."/>
            <person name="Rivas-Marin E."/>
            <person name="Kohn T."/>
            <person name="Peeters S.H."/>
            <person name="Heuer A."/>
            <person name="Rast P."/>
            <person name="Oberbeckmann S."/>
            <person name="Bunk B."/>
            <person name="Jeske O."/>
            <person name="Meyerdierks A."/>
            <person name="Storesund J.E."/>
            <person name="Kallscheuer N."/>
            <person name="Luecker S."/>
            <person name="Lage O.M."/>
            <person name="Pohl T."/>
            <person name="Merkel B.J."/>
            <person name="Hornburger P."/>
            <person name="Mueller R.-W."/>
            <person name="Bruemmer F."/>
            <person name="Labrenz M."/>
            <person name="Spormann A.M."/>
            <person name="Op den Camp H."/>
            <person name="Overmann J."/>
            <person name="Amann R."/>
            <person name="Jetten M.S.M."/>
            <person name="Mascher T."/>
            <person name="Medema M.H."/>
            <person name="Devos D.P."/>
            <person name="Kaster A.-K."/>
            <person name="Ovreas L."/>
            <person name="Rohde M."/>
            <person name="Galperin M.Y."/>
            <person name="Jogler C."/>
        </authorList>
    </citation>
    <scope>NUCLEOTIDE SEQUENCE [LARGE SCALE GENOMIC DNA]</scope>
    <source>
        <strain evidence="2 3">UC8</strain>
    </source>
</reference>
<dbReference type="InterPro" id="IPR012902">
    <property type="entry name" value="N_methyl_site"/>
</dbReference>
<dbReference type="SUPFAM" id="SSF54523">
    <property type="entry name" value="Pili subunits"/>
    <property type="match status" value="1"/>
</dbReference>
<feature type="transmembrane region" description="Helical" evidence="1">
    <location>
        <begin position="16"/>
        <end position="39"/>
    </location>
</feature>
<organism evidence="2 3">
    <name type="scientific">Roseimaritima ulvae</name>
    <dbReference type="NCBI Taxonomy" id="980254"/>
    <lineage>
        <taxon>Bacteria</taxon>
        <taxon>Pseudomonadati</taxon>
        <taxon>Planctomycetota</taxon>
        <taxon>Planctomycetia</taxon>
        <taxon>Pirellulales</taxon>
        <taxon>Pirellulaceae</taxon>
        <taxon>Roseimaritima</taxon>
    </lineage>
</organism>
<accession>A0A5B9QLT3</accession>
<evidence type="ECO:0000313" key="3">
    <source>
        <dbReference type="Proteomes" id="UP000325286"/>
    </source>
</evidence>
<dbReference type="AlphaFoldDB" id="A0A5B9QLT3"/>
<evidence type="ECO:0000256" key="1">
    <source>
        <dbReference type="SAM" id="Phobius"/>
    </source>
</evidence>
<dbReference type="InterPro" id="IPR045584">
    <property type="entry name" value="Pilin-like"/>
</dbReference>
<dbReference type="NCBIfam" id="TIGR02532">
    <property type="entry name" value="IV_pilin_GFxxxE"/>
    <property type="match status" value="1"/>
</dbReference>
<keyword evidence="1" id="KW-0812">Transmembrane</keyword>
<name>A0A5B9QLT3_9BACT</name>
<gene>
    <name evidence="2" type="ORF">UC8_07300</name>
</gene>
<proteinExistence type="predicted"/>
<protein>
    <recommendedName>
        <fullName evidence="4">Type II secretion system protein G</fullName>
    </recommendedName>
</protein>
<sequence length="118" mass="13001">MRNPERLKPGLQHGGFTLLEVILAVVIAATVAVMGVHFMRPTGIHSRQKACDLTRQSVQLEAGRYRDAHGVWPRSDLRELVDPEHFVNGVPTCPAQGGAYRLNGSQVICPLHEATRQP</sequence>
<keyword evidence="3" id="KW-1185">Reference proteome</keyword>